<dbReference type="EMBL" id="QJKJ01003736">
    <property type="protein sequence ID" value="RDX97106.1"/>
    <property type="molecule type" value="Genomic_DNA"/>
</dbReference>
<evidence type="ECO:0000256" key="4">
    <source>
        <dbReference type="PROSITE-ProRule" id="PRU00285"/>
    </source>
</evidence>
<dbReference type="InterPro" id="IPR010376">
    <property type="entry name" value="GBBH-like_N"/>
</dbReference>
<proteinExistence type="inferred from homology"/>
<dbReference type="Proteomes" id="UP000257109">
    <property type="component" value="Unassembled WGS sequence"/>
</dbReference>
<dbReference type="Gene3D" id="2.60.40.790">
    <property type="match status" value="1"/>
</dbReference>
<sequence length="355" mass="40221">METIMVRLKLNEFSSHPLPHFIVLVFSTSPKQSTPSGNIRHHWHTLNQFLCFFKQTCTMNTVAEETARLTRFSLHAPKYVEVAFANGREFKLSAEFLRINSPAVDGKIRSIGGEKVISGRRHVGIMSAEPVGNYGVRMNKLSKVKLLPLSSTRNITFCNNVKAMAEGEASLQKSKQQQQVQPKMKVPQASPKVLLNQFPVARTMQQMMDTMERMVEDPSVYGITLPWIVAGDDEYSKGKIPWAIKEGQKDYKMRFNMPGMNKNDIKVWVEENMLVVKAEKALREHHEGQANGNEELSTKHEEDWPANSYGRYSHRIALPENIELDKIKAQVIDGILYLTIPKANTSAKIIGIDVQ</sequence>
<dbReference type="AlphaFoldDB" id="A0A371H371"/>
<evidence type="ECO:0000313" key="8">
    <source>
        <dbReference type="Proteomes" id="UP000257109"/>
    </source>
</evidence>
<feature type="non-terminal residue" evidence="7">
    <location>
        <position position="1"/>
    </location>
</feature>
<keyword evidence="2" id="KW-0408">Iron</keyword>
<keyword evidence="8" id="KW-1185">Reference proteome</keyword>
<dbReference type="Pfam" id="PF06155">
    <property type="entry name" value="GBBH-like_N"/>
    <property type="match status" value="1"/>
</dbReference>
<dbReference type="OrthoDB" id="1431247at2759"/>
<protein>
    <submittedName>
        <fullName evidence="7">Small heat shock protein, chloroplastic</fullName>
    </submittedName>
</protein>
<dbReference type="GO" id="GO:0046872">
    <property type="term" value="F:metal ion binding"/>
    <property type="evidence" value="ECO:0007669"/>
    <property type="project" value="UniProtKB-KW"/>
</dbReference>
<dbReference type="STRING" id="157652.A0A371H371"/>
<evidence type="ECO:0000256" key="1">
    <source>
        <dbReference type="ARBA" id="ARBA00022723"/>
    </source>
</evidence>
<reference evidence="7" key="1">
    <citation type="submission" date="2018-05" db="EMBL/GenBank/DDBJ databases">
        <title>Draft genome of Mucuna pruriens seed.</title>
        <authorList>
            <person name="Nnadi N.E."/>
            <person name="Vos R."/>
            <person name="Hasami M.H."/>
            <person name="Devisetty U.K."/>
            <person name="Aguiy J.C."/>
        </authorList>
    </citation>
    <scope>NUCLEOTIDE SEQUENCE [LARGE SCALE GENOMIC DNA]</scope>
    <source>
        <strain evidence="7">JCA_2017</strain>
    </source>
</reference>
<feature type="domain" description="SHSP" evidence="6">
    <location>
        <begin position="233"/>
        <end position="355"/>
    </location>
</feature>
<dbReference type="InterPro" id="IPR002068">
    <property type="entry name" value="A-crystallin/Hsp20_dom"/>
</dbReference>
<dbReference type="InterPro" id="IPR038492">
    <property type="entry name" value="GBBH-like_N_sf"/>
</dbReference>
<comment type="similarity">
    <text evidence="4 5">Belongs to the small heat shock protein (HSP20) family.</text>
</comment>
<evidence type="ECO:0000256" key="5">
    <source>
        <dbReference type="RuleBase" id="RU003616"/>
    </source>
</evidence>
<dbReference type="PANTHER" id="PTHR46733">
    <property type="entry name" value="26.5 KDA HEAT SHOCK PROTEIN, MITOCHONDRIAL"/>
    <property type="match status" value="1"/>
</dbReference>
<keyword evidence="1" id="KW-0479">Metal-binding</keyword>
<accession>A0A371H371</accession>
<keyword evidence="3 7" id="KW-0346">Stress response</keyword>
<evidence type="ECO:0000259" key="6">
    <source>
        <dbReference type="PROSITE" id="PS01031"/>
    </source>
</evidence>
<dbReference type="InterPro" id="IPR044587">
    <property type="entry name" value="HSP21-like"/>
</dbReference>
<name>A0A371H371_MUCPR</name>
<dbReference type="InterPro" id="IPR008978">
    <property type="entry name" value="HSP20-like_chaperone"/>
</dbReference>
<evidence type="ECO:0000313" key="7">
    <source>
        <dbReference type="EMBL" id="RDX97106.1"/>
    </source>
</evidence>
<organism evidence="7 8">
    <name type="scientific">Mucuna pruriens</name>
    <name type="common">Velvet bean</name>
    <name type="synonym">Dolichos pruriens</name>
    <dbReference type="NCBI Taxonomy" id="157652"/>
    <lineage>
        <taxon>Eukaryota</taxon>
        <taxon>Viridiplantae</taxon>
        <taxon>Streptophyta</taxon>
        <taxon>Embryophyta</taxon>
        <taxon>Tracheophyta</taxon>
        <taxon>Spermatophyta</taxon>
        <taxon>Magnoliopsida</taxon>
        <taxon>eudicotyledons</taxon>
        <taxon>Gunneridae</taxon>
        <taxon>Pentapetalae</taxon>
        <taxon>rosids</taxon>
        <taxon>fabids</taxon>
        <taxon>Fabales</taxon>
        <taxon>Fabaceae</taxon>
        <taxon>Papilionoideae</taxon>
        <taxon>50 kb inversion clade</taxon>
        <taxon>NPAAA clade</taxon>
        <taxon>indigoferoid/millettioid clade</taxon>
        <taxon>Phaseoleae</taxon>
        <taxon>Mucuna</taxon>
    </lineage>
</organism>
<dbReference type="SUPFAM" id="SSF49764">
    <property type="entry name" value="HSP20-like chaperones"/>
    <property type="match status" value="1"/>
</dbReference>
<gene>
    <name evidence="7" type="primary">HSP21</name>
    <name evidence="7" type="ORF">CR513_20154</name>
</gene>
<dbReference type="Gene3D" id="3.30.2020.30">
    <property type="match status" value="1"/>
</dbReference>
<dbReference type="GO" id="GO:0009408">
    <property type="term" value="P:response to heat"/>
    <property type="evidence" value="ECO:0007669"/>
    <property type="project" value="InterPro"/>
</dbReference>
<dbReference type="CDD" id="cd06464">
    <property type="entry name" value="ACD_sHsps-like"/>
    <property type="match status" value="1"/>
</dbReference>
<dbReference type="PROSITE" id="PS01031">
    <property type="entry name" value="SHSP"/>
    <property type="match status" value="1"/>
</dbReference>
<dbReference type="PANTHER" id="PTHR46733:SF6">
    <property type="entry name" value="LOCALIZED SMALL HEAT SHOCK PROTEIN"/>
    <property type="match status" value="1"/>
</dbReference>
<evidence type="ECO:0000256" key="2">
    <source>
        <dbReference type="ARBA" id="ARBA00023004"/>
    </source>
</evidence>
<dbReference type="Pfam" id="PF00011">
    <property type="entry name" value="HSP20"/>
    <property type="match status" value="1"/>
</dbReference>
<evidence type="ECO:0000256" key="3">
    <source>
        <dbReference type="ARBA" id="ARBA00023016"/>
    </source>
</evidence>
<comment type="caution">
    <text evidence="7">The sequence shown here is derived from an EMBL/GenBank/DDBJ whole genome shotgun (WGS) entry which is preliminary data.</text>
</comment>